<dbReference type="PROSITE" id="PS51379">
    <property type="entry name" value="4FE4S_FER_2"/>
    <property type="match status" value="2"/>
</dbReference>
<dbReference type="OrthoDB" id="4327079at2759"/>
<dbReference type="Gene3D" id="3.30.70.20">
    <property type="match status" value="2"/>
</dbReference>
<dbReference type="InterPro" id="IPR017900">
    <property type="entry name" value="4Fe4S_Fe_S_CS"/>
</dbReference>
<dbReference type="GO" id="GO:0017113">
    <property type="term" value="F:dihydropyrimidine dehydrogenase (NADP+) activity"/>
    <property type="evidence" value="ECO:0007669"/>
    <property type="project" value="TreeGrafter"/>
</dbReference>
<dbReference type="GO" id="GO:0006212">
    <property type="term" value="P:uracil catabolic process"/>
    <property type="evidence" value="ECO:0007669"/>
    <property type="project" value="TreeGrafter"/>
</dbReference>
<protein>
    <recommendedName>
        <fullName evidence="2">4Fe-4S ferredoxin-type domain-containing protein</fullName>
    </recommendedName>
</protein>
<dbReference type="GO" id="GO:0002058">
    <property type="term" value="F:uracil binding"/>
    <property type="evidence" value="ECO:0007669"/>
    <property type="project" value="TreeGrafter"/>
</dbReference>
<name>A0A8T2PEZ1_9TELE</name>
<keyword evidence="4" id="KW-1185">Reference proteome</keyword>
<dbReference type="PANTHER" id="PTHR43073">
    <property type="entry name" value="DIHYDROPYRIMIDINE DEHYDROGENASE [NADP(+)]"/>
    <property type="match status" value="1"/>
</dbReference>
<feature type="domain" description="4Fe-4S ferredoxin-type" evidence="2">
    <location>
        <begin position="227"/>
        <end position="257"/>
    </location>
</feature>
<accession>A0A8T2PEZ1</accession>
<dbReference type="GO" id="GO:0006210">
    <property type="term" value="P:thymine catabolic process"/>
    <property type="evidence" value="ECO:0007669"/>
    <property type="project" value="TreeGrafter"/>
</dbReference>
<dbReference type="GO" id="GO:0005829">
    <property type="term" value="C:cytosol"/>
    <property type="evidence" value="ECO:0007669"/>
    <property type="project" value="TreeGrafter"/>
</dbReference>
<dbReference type="Pfam" id="PF14697">
    <property type="entry name" value="Fer4_21"/>
    <property type="match status" value="1"/>
</dbReference>
<comment type="caution">
    <text evidence="3">The sequence shown here is derived from an EMBL/GenBank/DDBJ whole genome shotgun (WGS) entry which is preliminary data.</text>
</comment>
<reference evidence="3" key="1">
    <citation type="thesis" date="2021" institute="BYU ScholarsArchive" country="Provo, UT, USA">
        <title>Applications of and Algorithms for Genome Assembly and Genomic Analyses with an Emphasis on Marine Teleosts.</title>
        <authorList>
            <person name="Pickett B.D."/>
        </authorList>
    </citation>
    <scope>NUCLEOTIDE SEQUENCE</scope>
    <source>
        <strain evidence="3">HI-2016</strain>
    </source>
</reference>
<evidence type="ECO:0000259" key="2">
    <source>
        <dbReference type="PROSITE" id="PS51379"/>
    </source>
</evidence>
<organism evidence="3 4">
    <name type="scientific">Albula glossodonta</name>
    <name type="common">roundjaw bonefish</name>
    <dbReference type="NCBI Taxonomy" id="121402"/>
    <lineage>
        <taxon>Eukaryota</taxon>
        <taxon>Metazoa</taxon>
        <taxon>Chordata</taxon>
        <taxon>Craniata</taxon>
        <taxon>Vertebrata</taxon>
        <taxon>Euteleostomi</taxon>
        <taxon>Actinopterygii</taxon>
        <taxon>Neopterygii</taxon>
        <taxon>Teleostei</taxon>
        <taxon>Albuliformes</taxon>
        <taxon>Albulidae</taxon>
        <taxon>Albula</taxon>
    </lineage>
</organism>
<gene>
    <name evidence="3" type="ORF">JZ751_024984</name>
</gene>
<dbReference type="GO" id="GO:0050661">
    <property type="term" value="F:NADP binding"/>
    <property type="evidence" value="ECO:0007669"/>
    <property type="project" value="TreeGrafter"/>
</dbReference>
<evidence type="ECO:0000313" key="4">
    <source>
        <dbReference type="Proteomes" id="UP000824540"/>
    </source>
</evidence>
<dbReference type="SUPFAM" id="SSF54862">
    <property type="entry name" value="4Fe-4S ferredoxins"/>
    <property type="match status" value="2"/>
</dbReference>
<evidence type="ECO:0000313" key="3">
    <source>
        <dbReference type="EMBL" id="KAG9351094.1"/>
    </source>
</evidence>
<dbReference type="Proteomes" id="UP000824540">
    <property type="component" value="Unassembled WGS sequence"/>
</dbReference>
<keyword evidence="1" id="KW-0560">Oxidoreductase</keyword>
<proteinExistence type="predicted"/>
<dbReference type="EMBL" id="JAFBMS010000007">
    <property type="protein sequence ID" value="KAG9351094.1"/>
    <property type="molecule type" value="Genomic_DNA"/>
</dbReference>
<dbReference type="InterPro" id="IPR017896">
    <property type="entry name" value="4Fe4S_Fe-S-bd"/>
</dbReference>
<dbReference type="PANTHER" id="PTHR43073:SF2">
    <property type="entry name" value="DIHYDROPYRIMIDINE DEHYDROGENASE [NADP(+)]"/>
    <property type="match status" value="1"/>
</dbReference>
<evidence type="ECO:0000256" key="1">
    <source>
        <dbReference type="ARBA" id="ARBA00023002"/>
    </source>
</evidence>
<dbReference type="AlphaFoldDB" id="A0A8T2PEZ1"/>
<dbReference type="PROSITE" id="PS00198">
    <property type="entry name" value="4FE4S_FER_1"/>
    <property type="match status" value="1"/>
</dbReference>
<sequence>MAQAYEIPALLGLVGRQWAHAGDSRLAPERRQGVTGGLPVCVAMRSLPSFGPYLLEKKHALADYKRKLKDINENIEIPNGNLKRNTLKKPVPAVKDVIARALKHIGAYVDLNNKEQVQALVDEEMCINCGKCYMTCNDSGYQVENDPLAQPAVFPSQLDPSASTPADLCVLGPCLSLTQSTASTVKPSWLHSVDYAALCALFQDHVLSSKRLIYFGPEPAIIFDPETHLPVVTDSCTGCTLCLSVCPIIDCIKMVARTTPYVPKRGLPPQAVEPVC</sequence>
<feature type="domain" description="4Fe-4S ferredoxin-type" evidence="2">
    <location>
        <begin position="117"/>
        <end position="146"/>
    </location>
</feature>